<organism evidence="2">
    <name type="scientific">Peromfec virus RodF5_9</name>
    <dbReference type="NCBI Taxonomy" id="2929345"/>
    <lineage>
        <taxon>Viruses</taxon>
        <taxon>Monodnaviria</taxon>
        <taxon>Sangervirae</taxon>
        <taxon>Phixviricota</taxon>
        <taxon>Malgrandaviricetes</taxon>
        <taxon>Petitvirales</taxon>
        <taxon>Microviridae</taxon>
    </lineage>
</organism>
<name>A0A976R8C3_9VIRU</name>
<dbReference type="Pfam" id="PF23343">
    <property type="entry name" value="REP_ORF2-G2P"/>
    <property type="match status" value="1"/>
</dbReference>
<sequence length="308" mass="35959">MEISDPSQRICLLDLESAFKLQEQKDFCDHLISSCSDSLCDDTLPRRCVHPTNLRVDLYDPYTNRTKSVLRPVPCGKCLYCLSRRSNDYYVRFRVEQSKALGSAFITLTYSEDYFEPLNVDTVQKFIKRVRRSGIKFRYVLLGEYGPRTCRPHYHMLCFFYSDPHRSLQVIRDNWSYYGIVDVKNVTDSHLYYVAKYNAKLFLNYATIHLFSKSPPIGFDLTDPTSTRILDDFSLEGTRTVFDASSGRSYSLPRIYRKKLDSYINGFTESEHCSSDGTYPMPVISESEYARYSRDYVKAFNSFINRKL</sequence>
<evidence type="ECO:0000259" key="1">
    <source>
        <dbReference type="Pfam" id="PF23343"/>
    </source>
</evidence>
<dbReference type="EMBL" id="OM869680">
    <property type="protein sequence ID" value="UPW41850.1"/>
    <property type="molecule type" value="Genomic_DNA"/>
</dbReference>
<accession>A0A976R8C3</accession>
<evidence type="ECO:0000313" key="2">
    <source>
        <dbReference type="EMBL" id="UPW41850.1"/>
    </source>
</evidence>
<reference evidence="2" key="1">
    <citation type="submission" date="2022-02" db="EMBL/GenBank/DDBJ databases">
        <title>Towards deciphering the DNA virus diversity associated with rodent species in the families Cricetidae and Heteromyidae.</title>
        <authorList>
            <person name="Lund M."/>
            <person name="Larsen B.B."/>
            <person name="Gryseels S."/>
            <person name="Kraberger S."/>
            <person name="Rowsey D.M."/>
            <person name="Steger L."/>
            <person name="Yule K.M."/>
            <person name="Upham N.S."/>
            <person name="Worobey M."/>
            <person name="Van Doorslaer K."/>
            <person name="Varsani A."/>
        </authorList>
    </citation>
    <scope>NUCLEOTIDE SEQUENCE</scope>
    <source>
        <strain evidence="2">NeonRodF5_9</strain>
    </source>
</reference>
<dbReference type="InterPro" id="IPR056906">
    <property type="entry name" value="ORF2/G2P_dom"/>
</dbReference>
<feature type="domain" description="Replication-associated protein ORF2/G2P" evidence="1">
    <location>
        <begin position="104"/>
        <end position="200"/>
    </location>
</feature>
<proteinExistence type="predicted"/>
<protein>
    <submittedName>
        <fullName evidence="2">Replication initiator protein</fullName>
    </submittedName>
</protein>